<evidence type="ECO:0000256" key="1">
    <source>
        <dbReference type="SAM" id="Phobius"/>
    </source>
</evidence>
<sequence>MDKRIMGMLGAALLFVGMFLPVFSMPTIDDITYFQNGRFDRIIVLSASVFAMYFAFARNSKGLVAAGAMSLVFAGYSFIDMYLQVRDMKASIRTESVNYEFEGSIDTILNTIELQWGWYVIAAGVLLILVAGFVSDKAKHSKKRA</sequence>
<dbReference type="Proteomes" id="UP000016543">
    <property type="component" value="Unassembled WGS sequence"/>
</dbReference>
<keyword evidence="1" id="KW-0472">Membrane</keyword>
<evidence type="ECO:0000313" key="3">
    <source>
        <dbReference type="Proteomes" id="UP000016543"/>
    </source>
</evidence>
<evidence type="ECO:0000313" key="2">
    <source>
        <dbReference type="EMBL" id="EAQ31724.1"/>
    </source>
</evidence>
<keyword evidence="1" id="KW-1133">Transmembrane helix</keyword>
<feature type="transmembrane region" description="Helical" evidence="1">
    <location>
        <begin position="116"/>
        <end position="134"/>
    </location>
</feature>
<proteinExistence type="predicted"/>
<keyword evidence="3" id="KW-1185">Reference proteome</keyword>
<dbReference type="RefSeq" id="WP_006955869.1">
    <property type="nucleotide sequence ID" value="NZ_CH672406.1"/>
</dbReference>
<accession>A0ABM9WL99</accession>
<reference evidence="2 3" key="1">
    <citation type="submission" date="2006-01" db="EMBL/GenBank/DDBJ databases">
        <authorList>
            <person name="Brettar I."/>
            <person name="Hofle M."/>
            <person name="Ferriera S."/>
            <person name="Johnson J."/>
            <person name="Kravitz S."/>
            <person name="Halpern A."/>
            <person name="Remington K."/>
            <person name="Beeson K."/>
            <person name="Tran B."/>
            <person name="Rogers Y.-H."/>
            <person name="Friedman R."/>
            <person name="Venter J.C."/>
        </authorList>
    </citation>
    <scope>NUCLEOTIDE SEQUENCE [LARGE SCALE GENOMIC DNA]</scope>
    <source>
        <strain evidence="2 3">OS145</strain>
    </source>
</reference>
<feature type="transmembrane region" description="Helical" evidence="1">
    <location>
        <begin position="63"/>
        <end position="79"/>
    </location>
</feature>
<protein>
    <submittedName>
        <fullName evidence="2">Uncharacterized protein</fullName>
    </submittedName>
</protein>
<dbReference type="EMBL" id="AAMX01000012">
    <property type="protein sequence ID" value="EAQ31724.1"/>
    <property type="molecule type" value="Genomic_DNA"/>
</dbReference>
<organism evidence="2 3">
    <name type="scientific">Idiomarina baltica OS145</name>
    <dbReference type="NCBI Taxonomy" id="314276"/>
    <lineage>
        <taxon>Bacteria</taxon>
        <taxon>Pseudomonadati</taxon>
        <taxon>Pseudomonadota</taxon>
        <taxon>Gammaproteobacteria</taxon>
        <taxon>Alteromonadales</taxon>
        <taxon>Idiomarinaceae</taxon>
        <taxon>Idiomarina</taxon>
    </lineage>
</organism>
<gene>
    <name evidence="2" type="ORF">OS145_06469</name>
</gene>
<feature type="transmembrane region" description="Helical" evidence="1">
    <location>
        <begin position="40"/>
        <end position="56"/>
    </location>
</feature>
<comment type="caution">
    <text evidence="2">The sequence shown here is derived from an EMBL/GenBank/DDBJ whole genome shotgun (WGS) entry which is preliminary data.</text>
</comment>
<name>A0ABM9WL99_9GAMM</name>
<keyword evidence="1" id="KW-0812">Transmembrane</keyword>